<evidence type="ECO:0000256" key="1">
    <source>
        <dbReference type="SAM" id="MobiDB-lite"/>
    </source>
</evidence>
<evidence type="ECO:0000313" key="4">
    <source>
        <dbReference type="Proteomes" id="UP000250088"/>
    </source>
</evidence>
<evidence type="ECO:0000313" key="3">
    <source>
        <dbReference type="EMBL" id="ARS91807.1"/>
    </source>
</evidence>
<proteinExistence type="predicted"/>
<name>A0A2Z2I0A2_9EURY</name>
<dbReference type="Proteomes" id="UP000250088">
    <property type="component" value="Chromosome"/>
</dbReference>
<organism evidence="3 4">
    <name type="scientific">Natrarchaeobaculum aegyptiacum</name>
    <dbReference type="NCBI Taxonomy" id="745377"/>
    <lineage>
        <taxon>Archaea</taxon>
        <taxon>Methanobacteriati</taxon>
        <taxon>Methanobacteriota</taxon>
        <taxon>Stenosarchaea group</taxon>
        <taxon>Halobacteria</taxon>
        <taxon>Halobacteriales</taxon>
        <taxon>Natrialbaceae</taxon>
        <taxon>Natrarchaeobaculum</taxon>
    </lineage>
</organism>
<evidence type="ECO:0000259" key="2">
    <source>
        <dbReference type="Pfam" id="PF04015"/>
    </source>
</evidence>
<keyword evidence="4" id="KW-1185">Reference proteome</keyword>
<sequence>MVRTVGVPRERQRSNSGTSPGPARGWLPDVDRRLDRLESPVETLLEPELESGTVVPFESGSSDVSLASADRIIVVPDAHYPFHPSTGVVTDPALVGAVASLLAFETDADVAVGLGGGDALVDTDRIASYLGYRSLLERLDADLVDLDDEPRTQVTPTLADRPVPLWLPERLLEGRVVVVPSLRPTEDGPIAGGMRTLGAIADGPENPPLAAVAATRAVDPVTCVLDAVVAYGDGPYAADALLAGPTRAVDALGSSLLERTLADDWIFSRAYDNNKITVTVDQRTIDDASAATVDLDALQTALGGGALPPSGETNPAVSAAYGVYAAVSGDAVPPQMEGSR</sequence>
<accession>A0A2Z2I0A2</accession>
<feature type="region of interest" description="Disordered" evidence="1">
    <location>
        <begin position="1"/>
        <end position="30"/>
    </location>
</feature>
<reference evidence="4" key="1">
    <citation type="submission" date="2017-02" db="EMBL/GenBank/DDBJ databases">
        <title>Natronthermophilus aegyptiacus gen. nov.,sp. nov., an aerobic, extremely halophilic alkalithermophilic archaeon isolated from the athalassohaline Wadi An Natrun, Egypt.</title>
        <authorList>
            <person name="Zhao B."/>
        </authorList>
    </citation>
    <scope>NUCLEOTIDE SEQUENCE [LARGE SCALE GENOMIC DNA]</scope>
    <source>
        <strain evidence="4">JW/NM-HA 15</strain>
    </source>
</reference>
<dbReference type="EMBL" id="CP019893">
    <property type="protein sequence ID" value="ARS91807.1"/>
    <property type="molecule type" value="Genomic_DNA"/>
</dbReference>
<dbReference type="Pfam" id="PF04015">
    <property type="entry name" value="DUF362"/>
    <property type="match status" value="1"/>
</dbReference>
<protein>
    <recommendedName>
        <fullName evidence="2">DUF362 domain-containing protein</fullName>
    </recommendedName>
</protein>
<feature type="domain" description="DUF362" evidence="2">
    <location>
        <begin position="74"/>
        <end position="201"/>
    </location>
</feature>
<dbReference type="KEGG" id="naj:B1756_10875"/>
<dbReference type="AlphaFoldDB" id="A0A2Z2I0A2"/>
<gene>
    <name evidence="3" type="ORF">B1756_10875</name>
</gene>
<dbReference type="InterPro" id="IPR007160">
    <property type="entry name" value="DUF362"/>
</dbReference>